<evidence type="ECO:0000313" key="3">
    <source>
        <dbReference type="Proteomes" id="UP000244162"/>
    </source>
</evidence>
<dbReference type="RefSeq" id="WP_107968292.1">
    <property type="nucleotide sequence ID" value="NZ_NWBU01000010.1"/>
</dbReference>
<accession>A0A2T5FVY7</accession>
<gene>
    <name evidence="2" type="ORF">CLG96_12345</name>
</gene>
<feature type="region of interest" description="Disordered" evidence="1">
    <location>
        <begin position="1"/>
        <end position="39"/>
    </location>
</feature>
<feature type="compositionally biased region" description="Basic and acidic residues" evidence="1">
    <location>
        <begin position="1"/>
        <end position="22"/>
    </location>
</feature>
<reference evidence="2 3" key="1">
    <citation type="submission" date="2017-09" db="EMBL/GenBank/DDBJ databases">
        <title>Sphingomonas panjinensis sp.nov., isolated from oil-contaminated soil.</title>
        <authorList>
            <person name="Wang L."/>
            <person name="Chen L."/>
        </authorList>
    </citation>
    <scope>NUCLEOTIDE SEQUENCE [LARGE SCALE GENOMIC DNA]</scope>
    <source>
        <strain evidence="2 3">FW-11</strain>
    </source>
</reference>
<dbReference type="AlphaFoldDB" id="A0A2T5FVY7"/>
<proteinExistence type="predicted"/>
<evidence type="ECO:0000256" key="1">
    <source>
        <dbReference type="SAM" id="MobiDB-lite"/>
    </source>
</evidence>
<dbReference type="Proteomes" id="UP000244162">
    <property type="component" value="Unassembled WGS sequence"/>
</dbReference>
<evidence type="ECO:0000313" key="2">
    <source>
        <dbReference type="EMBL" id="PTQ09940.1"/>
    </source>
</evidence>
<dbReference type="EMBL" id="NWBU01000010">
    <property type="protein sequence ID" value="PTQ09940.1"/>
    <property type="molecule type" value="Genomic_DNA"/>
</dbReference>
<organism evidence="2 3">
    <name type="scientific">Sphingomonas oleivorans</name>
    <dbReference type="NCBI Taxonomy" id="1735121"/>
    <lineage>
        <taxon>Bacteria</taxon>
        <taxon>Pseudomonadati</taxon>
        <taxon>Pseudomonadota</taxon>
        <taxon>Alphaproteobacteria</taxon>
        <taxon>Sphingomonadales</taxon>
        <taxon>Sphingomonadaceae</taxon>
        <taxon>Sphingomonas</taxon>
    </lineage>
</organism>
<keyword evidence="3" id="KW-1185">Reference proteome</keyword>
<feature type="compositionally biased region" description="Basic and acidic residues" evidence="1">
    <location>
        <begin position="64"/>
        <end position="74"/>
    </location>
</feature>
<sequence>MEEARAGQHPLAEDHIADDKTQSRTLPLSGHARGGAGATAQDLALLRDAEHNAERSNRLMKRAGFGDHKGVEGF</sequence>
<protein>
    <submittedName>
        <fullName evidence="2">Uncharacterized protein</fullName>
    </submittedName>
</protein>
<name>A0A2T5FVY7_9SPHN</name>
<feature type="region of interest" description="Disordered" evidence="1">
    <location>
        <begin position="55"/>
        <end position="74"/>
    </location>
</feature>
<comment type="caution">
    <text evidence="2">The sequence shown here is derived from an EMBL/GenBank/DDBJ whole genome shotgun (WGS) entry which is preliminary data.</text>
</comment>